<keyword evidence="6 13" id="KW-0812">Transmembrane</keyword>
<sequence length="446" mass="48261">MMSLHRRVALSAALVLGAFVVLTSVALEQAFRESAESARGERLLAQVYLLLGAAEEDPAGQLTLPEPLPEPRLGLPGSGLYAQVTDAEGAVVWRSPSAVGLNVPFRGALQPGERRFERRADATGKDYFVESLGVRWATGASPRELTFSVAEDLTEYLQQIRRYRTALAGWLAVLAVLLLAVLWLVLRWGLKPLRRVATEVAAIQAGRQERLKGEYPEELRLLTENVNALLTHERAQQKKLNNALADLAHSLKTPLAVLQSMVDQNVPAASPSRAALDEQLARMGRLVEYHLQRAAAGRAVTLSGPVAVRPVAERLIATLAKVQRDKPVLAAVEVDGAPVFRGAEDDLMEVLGNLLDNAYKWCRSQVRVTAARDEEGLRITVEDDGPGIAPGHAQQLLERGVRADETVPGHGIGLAVVRDVAGAYDGAVAIDRSPLGGARVTVRFRD</sequence>
<dbReference type="PANTHER" id="PTHR45436:SF4">
    <property type="entry name" value="SENSOR PROTEIN PHOQ"/>
    <property type="match status" value="1"/>
</dbReference>
<dbReference type="InterPro" id="IPR058619">
    <property type="entry name" value="PhoQ/CarS-like_HATPase"/>
</dbReference>
<evidence type="ECO:0000256" key="10">
    <source>
        <dbReference type="ARBA" id="ARBA00022989"/>
    </source>
</evidence>
<feature type="domain" description="Histidine kinase" evidence="14">
    <location>
        <begin position="246"/>
        <end position="446"/>
    </location>
</feature>
<dbReference type="Proteomes" id="UP000321201">
    <property type="component" value="Unassembled WGS sequence"/>
</dbReference>
<comment type="subcellular location">
    <subcellularLocation>
        <location evidence="2">Membrane</location>
    </subcellularLocation>
</comment>
<dbReference type="CDD" id="cd00082">
    <property type="entry name" value="HisKA"/>
    <property type="match status" value="1"/>
</dbReference>
<dbReference type="GO" id="GO:0005886">
    <property type="term" value="C:plasma membrane"/>
    <property type="evidence" value="ECO:0007669"/>
    <property type="project" value="TreeGrafter"/>
</dbReference>
<dbReference type="InterPro" id="IPR003594">
    <property type="entry name" value="HATPase_dom"/>
</dbReference>
<proteinExistence type="predicted"/>
<keyword evidence="4" id="KW-0597">Phosphoprotein</keyword>
<dbReference type="InterPro" id="IPR005467">
    <property type="entry name" value="His_kinase_dom"/>
</dbReference>
<keyword evidence="11" id="KW-0902">Two-component regulatory system</keyword>
<keyword evidence="9" id="KW-0067">ATP-binding</keyword>
<dbReference type="InterPro" id="IPR003661">
    <property type="entry name" value="HisK_dim/P_dom"/>
</dbReference>
<dbReference type="CDD" id="cd16954">
    <property type="entry name" value="HATPase_PhoQ-like"/>
    <property type="match status" value="1"/>
</dbReference>
<dbReference type="InParanoid" id="A0A5C7EJD1"/>
<evidence type="ECO:0000256" key="11">
    <source>
        <dbReference type="ARBA" id="ARBA00023012"/>
    </source>
</evidence>
<dbReference type="Gene3D" id="3.30.565.10">
    <property type="entry name" value="Histidine kinase-like ATPase, C-terminal domain"/>
    <property type="match status" value="1"/>
</dbReference>
<dbReference type="PANTHER" id="PTHR45436">
    <property type="entry name" value="SENSOR HISTIDINE KINASE YKOH"/>
    <property type="match status" value="1"/>
</dbReference>
<feature type="transmembrane region" description="Helical" evidence="13">
    <location>
        <begin position="167"/>
        <end position="186"/>
    </location>
</feature>
<dbReference type="EC" id="2.7.13.3" evidence="3"/>
<dbReference type="InterPro" id="IPR036890">
    <property type="entry name" value="HATPase_C_sf"/>
</dbReference>
<evidence type="ECO:0000256" key="13">
    <source>
        <dbReference type="SAM" id="Phobius"/>
    </source>
</evidence>
<evidence type="ECO:0000256" key="9">
    <source>
        <dbReference type="ARBA" id="ARBA00022840"/>
    </source>
</evidence>
<evidence type="ECO:0000256" key="3">
    <source>
        <dbReference type="ARBA" id="ARBA00012438"/>
    </source>
</evidence>
<accession>A0A5C7EJD1</accession>
<comment type="catalytic activity">
    <reaction evidence="1">
        <text>ATP + protein L-histidine = ADP + protein N-phospho-L-histidine.</text>
        <dbReference type="EC" id="2.7.13.3"/>
    </reaction>
</comment>
<keyword evidence="5" id="KW-0808">Transferase</keyword>
<keyword evidence="7" id="KW-0547">Nucleotide-binding</keyword>
<reference evidence="16 17" key="1">
    <citation type="submission" date="2019-08" db="EMBL/GenBank/DDBJ databases">
        <title>Pelomicrobium methylotrophicum gen. nov., sp. nov. a moderately thermophilic, facultatively anaerobic, lithoautotrophic and methylotrophic bacterium isolated from a terrestrial mud volcano.</title>
        <authorList>
            <person name="Slobodkina G.B."/>
            <person name="Merkel A.Y."/>
            <person name="Slobodkin A.I."/>
        </authorList>
    </citation>
    <scope>NUCLEOTIDE SEQUENCE [LARGE SCALE GENOMIC DNA]</scope>
    <source>
        <strain evidence="16 17">SM250</strain>
    </source>
</reference>
<keyword evidence="12 13" id="KW-0472">Membrane</keyword>
<evidence type="ECO:0000259" key="15">
    <source>
        <dbReference type="PROSITE" id="PS50885"/>
    </source>
</evidence>
<evidence type="ECO:0000256" key="2">
    <source>
        <dbReference type="ARBA" id="ARBA00004370"/>
    </source>
</evidence>
<dbReference type="SMART" id="SM00387">
    <property type="entry name" value="HATPase_c"/>
    <property type="match status" value="1"/>
</dbReference>
<dbReference type="Gene3D" id="1.10.287.130">
    <property type="match status" value="1"/>
</dbReference>
<dbReference type="GO" id="GO:0005524">
    <property type="term" value="F:ATP binding"/>
    <property type="evidence" value="ECO:0007669"/>
    <property type="project" value="UniProtKB-KW"/>
</dbReference>
<dbReference type="AlphaFoldDB" id="A0A5C7EJD1"/>
<feature type="domain" description="HAMP" evidence="15">
    <location>
        <begin position="187"/>
        <end position="238"/>
    </location>
</feature>
<evidence type="ECO:0000256" key="8">
    <source>
        <dbReference type="ARBA" id="ARBA00022777"/>
    </source>
</evidence>
<dbReference type="Pfam" id="PF02518">
    <property type="entry name" value="HATPase_c"/>
    <property type="match status" value="1"/>
</dbReference>
<dbReference type="OrthoDB" id="9809567at2"/>
<evidence type="ECO:0000256" key="1">
    <source>
        <dbReference type="ARBA" id="ARBA00000085"/>
    </source>
</evidence>
<evidence type="ECO:0000256" key="5">
    <source>
        <dbReference type="ARBA" id="ARBA00022679"/>
    </source>
</evidence>
<dbReference type="RefSeq" id="WP_147799447.1">
    <property type="nucleotide sequence ID" value="NZ_VPFL01000007.1"/>
</dbReference>
<evidence type="ECO:0000313" key="17">
    <source>
        <dbReference type="Proteomes" id="UP000321201"/>
    </source>
</evidence>
<dbReference type="GO" id="GO:0000155">
    <property type="term" value="F:phosphorelay sensor kinase activity"/>
    <property type="evidence" value="ECO:0007669"/>
    <property type="project" value="InterPro"/>
</dbReference>
<evidence type="ECO:0000256" key="7">
    <source>
        <dbReference type="ARBA" id="ARBA00022741"/>
    </source>
</evidence>
<dbReference type="InterPro" id="IPR003660">
    <property type="entry name" value="HAMP_dom"/>
</dbReference>
<evidence type="ECO:0000256" key="12">
    <source>
        <dbReference type="ARBA" id="ARBA00023136"/>
    </source>
</evidence>
<dbReference type="SUPFAM" id="SSF55874">
    <property type="entry name" value="ATPase domain of HSP90 chaperone/DNA topoisomerase II/histidine kinase"/>
    <property type="match status" value="1"/>
</dbReference>
<dbReference type="PRINTS" id="PR00344">
    <property type="entry name" value="BCTRLSENSOR"/>
</dbReference>
<dbReference type="InterPro" id="IPR004358">
    <property type="entry name" value="Sig_transdc_His_kin-like_C"/>
</dbReference>
<dbReference type="InterPro" id="IPR050428">
    <property type="entry name" value="TCS_sensor_his_kinase"/>
</dbReference>
<evidence type="ECO:0000259" key="14">
    <source>
        <dbReference type="PROSITE" id="PS50109"/>
    </source>
</evidence>
<keyword evidence="17" id="KW-1185">Reference proteome</keyword>
<dbReference type="EMBL" id="VPFL01000007">
    <property type="protein sequence ID" value="TXF12248.1"/>
    <property type="molecule type" value="Genomic_DNA"/>
</dbReference>
<keyword evidence="10 13" id="KW-1133">Transmembrane helix</keyword>
<evidence type="ECO:0000256" key="6">
    <source>
        <dbReference type="ARBA" id="ARBA00022692"/>
    </source>
</evidence>
<dbReference type="PROSITE" id="PS50109">
    <property type="entry name" value="HIS_KIN"/>
    <property type="match status" value="1"/>
</dbReference>
<dbReference type="FunCoup" id="A0A5C7EJD1">
    <property type="interactions" value="90"/>
</dbReference>
<keyword evidence="8" id="KW-0418">Kinase</keyword>
<evidence type="ECO:0000313" key="16">
    <source>
        <dbReference type="EMBL" id="TXF12248.1"/>
    </source>
</evidence>
<organism evidence="16 17">
    <name type="scientific">Pelomicrobium methylotrophicum</name>
    <dbReference type="NCBI Taxonomy" id="2602750"/>
    <lineage>
        <taxon>Bacteria</taxon>
        <taxon>Pseudomonadati</taxon>
        <taxon>Pseudomonadota</taxon>
        <taxon>Hydrogenophilia</taxon>
        <taxon>Hydrogenophilia incertae sedis</taxon>
        <taxon>Pelomicrobium</taxon>
    </lineage>
</organism>
<evidence type="ECO:0000256" key="4">
    <source>
        <dbReference type="ARBA" id="ARBA00022553"/>
    </source>
</evidence>
<gene>
    <name evidence="16" type="ORF">FR698_06870</name>
</gene>
<dbReference type="PROSITE" id="PS50885">
    <property type="entry name" value="HAMP"/>
    <property type="match status" value="1"/>
</dbReference>
<protein>
    <recommendedName>
        <fullName evidence="3">histidine kinase</fullName>
        <ecNumber evidence="3">2.7.13.3</ecNumber>
    </recommendedName>
</protein>
<name>A0A5C7EJD1_9PROT</name>
<comment type="caution">
    <text evidence="16">The sequence shown here is derived from an EMBL/GenBank/DDBJ whole genome shotgun (WGS) entry which is preliminary data.</text>
</comment>